<evidence type="ECO:0000313" key="3">
    <source>
        <dbReference type="Proteomes" id="UP000256774"/>
    </source>
</evidence>
<feature type="transmembrane region" description="Helical" evidence="1">
    <location>
        <begin position="136"/>
        <end position="158"/>
    </location>
</feature>
<gene>
    <name evidence="2" type="ORF">DFR26_1782</name>
</gene>
<protein>
    <submittedName>
        <fullName evidence="2">Steroid 5-alpha reductase family enzyme</fullName>
    </submittedName>
</protein>
<dbReference type="PANTHER" id="PTHR32251:SF17">
    <property type="entry name" value="STEROID 5-ALPHA REDUCTASE C-TERMINAL DOMAIN-CONTAINING PROTEIN"/>
    <property type="match status" value="1"/>
</dbReference>
<name>A0A3E0H183_9GAMM</name>
<dbReference type="InterPro" id="IPR010721">
    <property type="entry name" value="UstE-like"/>
</dbReference>
<dbReference type="GO" id="GO:0016020">
    <property type="term" value="C:membrane"/>
    <property type="evidence" value="ECO:0007669"/>
    <property type="project" value="TreeGrafter"/>
</dbReference>
<organism evidence="2 3">
    <name type="scientific">Paraperlucidibaca baekdonensis</name>
    <dbReference type="NCBI Taxonomy" id="748120"/>
    <lineage>
        <taxon>Bacteria</taxon>
        <taxon>Pseudomonadati</taxon>
        <taxon>Pseudomonadota</taxon>
        <taxon>Gammaproteobacteria</taxon>
        <taxon>Moraxellales</taxon>
        <taxon>Moraxellaceae</taxon>
        <taxon>Paraperlucidibaca</taxon>
    </lineage>
</organism>
<feature type="transmembrane region" description="Helical" evidence="1">
    <location>
        <begin position="103"/>
        <end position="130"/>
    </location>
</feature>
<accession>A0A3E0H183</accession>
<evidence type="ECO:0000313" key="2">
    <source>
        <dbReference type="EMBL" id="REH36650.1"/>
    </source>
</evidence>
<dbReference type="OrthoDB" id="9779233at2"/>
<dbReference type="EMBL" id="QUNR01000004">
    <property type="protein sequence ID" value="REH36650.1"/>
    <property type="molecule type" value="Genomic_DNA"/>
</dbReference>
<reference evidence="2 3" key="1">
    <citation type="submission" date="2018-08" db="EMBL/GenBank/DDBJ databases">
        <title>Genomic Encyclopedia of Type Strains, Phase IV (KMG-IV): sequencing the most valuable type-strain genomes for metagenomic binning, comparative biology and taxonomic classification.</title>
        <authorList>
            <person name="Goeker M."/>
        </authorList>
    </citation>
    <scope>NUCLEOTIDE SEQUENCE [LARGE SCALE GENOMIC DNA]</scope>
    <source>
        <strain evidence="2 3">DSM 26022</strain>
    </source>
</reference>
<sequence length="261" mass="29337">MLTDELLPVLVATVLMVIAFSITWAVQLRTQNAGIVDAVWPWSLGATGAIYALLGQGDWLSRGVMGVLALLWGLRLGCYLWQRNHGQPEDGRYARFRESWGDSAAWNMYWFFQFQVLMALLLSVGFWVVAVRETPVSTFAIVLAVVIWLVSVIGEHIADQQLNAFRNNPANKGQVCQQGLWYYSRHPNYFFECLHWLAYVPLAFGGPWWGLSVLPALIMAWLLTRMSGLPLTEAQAAKSRPGYADYMATTSALIPWPPKRG</sequence>
<dbReference type="RefSeq" id="WP_116208613.1">
    <property type="nucleotide sequence ID" value="NZ_QUNR01000004.1"/>
</dbReference>
<dbReference type="Proteomes" id="UP000256774">
    <property type="component" value="Unassembled WGS sequence"/>
</dbReference>
<evidence type="ECO:0000256" key="1">
    <source>
        <dbReference type="SAM" id="Phobius"/>
    </source>
</evidence>
<keyword evidence="1" id="KW-0472">Membrane</keyword>
<keyword evidence="1" id="KW-0812">Transmembrane</keyword>
<keyword evidence="3" id="KW-1185">Reference proteome</keyword>
<dbReference type="AlphaFoldDB" id="A0A3E0H183"/>
<feature type="transmembrane region" description="Helical" evidence="1">
    <location>
        <begin position="38"/>
        <end position="54"/>
    </location>
</feature>
<feature type="transmembrane region" description="Helical" evidence="1">
    <location>
        <begin position="6"/>
        <end position="26"/>
    </location>
</feature>
<dbReference type="PROSITE" id="PS50244">
    <property type="entry name" value="S5A_REDUCTASE"/>
    <property type="match status" value="1"/>
</dbReference>
<feature type="transmembrane region" description="Helical" evidence="1">
    <location>
        <begin position="196"/>
        <end position="223"/>
    </location>
</feature>
<dbReference type="Pfam" id="PF06966">
    <property type="entry name" value="DUF1295"/>
    <property type="match status" value="1"/>
</dbReference>
<proteinExistence type="predicted"/>
<dbReference type="Gene3D" id="1.20.120.1630">
    <property type="match status" value="1"/>
</dbReference>
<comment type="caution">
    <text evidence="2">The sequence shown here is derived from an EMBL/GenBank/DDBJ whole genome shotgun (WGS) entry which is preliminary data.</text>
</comment>
<dbReference type="PANTHER" id="PTHR32251">
    <property type="entry name" value="3-OXO-5-ALPHA-STEROID 4-DEHYDROGENASE"/>
    <property type="match status" value="1"/>
</dbReference>
<keyword evidence="1" id="KW-1133">Transmembrane helix</keyword>